<name>A0ACA9LEQ1_9GLOM</name>
<accession>A0ACA9LEQ1</accession>
<feature type="non-terminal residue" evidence="1">
    <location>
        <position position="1"/>
    </location>
</feature>
<dbReference type="Proteomes" id="UP000789920">
    <property type="component" value="Unassembled WGS sequence"/>
</dbReference>
<comment type="caution">
    <text evidence="1">The sequence shown here is derived from an EMBL/GenBank/DDBJ whole genome shotgun (WGS) entry which is preliminary data.</text>
</comment>
<gene>
    <name evidence="1" type="ORF">RPERSI_LOCUS2943</name>
</gene>
<organism evidence="1 2">
    <name type="scientific">Racocetra persica</name>
    <dbReference type="NCBI Taxonomy" id="160502"/>
    <lineage>
        <taxon>Eukaryota</taxon>
        <taxon>Fungi</taxon>
        <taxon>Fungi incertae sedis</taxon>
        <taxon>Mucoromycota</taxon>
        <taxon>Glomeromycotina</taxon>
        <taxon>Glomeromycetes</taxon>
        <taxon>Diversisporales</taxon>
        <taxon>Gigasporaceae</taxon>
        <taxon>Racocetra</taxon>
    </lineage>
</organism>
<proteinExistence type="predicted"/>
<protein>
    <submittedName>
        <fullName evidence="1">31297_t:CDS:1</fullName>
    </submittedName>
</protein>
<evidence type="ECO:0000313" key="2">
    <source>
        <dbReference type="Proteomes" id="UP000789920"/>
    </source>
</evidence>
<sequence>SVLYKIKKIIEFKDLKEDIAIHAIKKVIEGKDPNEEDWYYGNMAPVEN</sequence>
<reference evidence="1" key="1">
    <citation type="submission" date="2021-06" db="EMBL/GenBank/DDBJ databases">
        <authorList>
            <person name="Kallberg Y."/>
            <person name="Tangrot J."/>
            <person name="Rosling A."/>
        </authorList>
    </citation>
    <scope>NUCLEOTIDE SEQUENCE</scope>
    <source>
        <strain evidence="1">MA461A</strain>
    </source>
</reference>
<dbReference type="EMBL" id="CAJVQC010003414">
    <property type="protein sequence ID" value="CAG8526509.1"/>
    <property type="molecule type" value="Genomic_DNA"/>
</dbReference>
<keyword evidence="2" id="KW-1185">Reference proteome</keyword>
<evidence type="ECO:0000313" key="1">
    <source>
        <dbReference type="EMBL" id="CAG8526509.1"/>
    </source>
</evidence>